<organism evidence="1 2">
    <name type="scientific">Mizuhopecten yessoensis</name>
    <name type="common">Japanese scallop</name>
    <name type="synonym">Patinopecten yessoensis</name>
    <dbReference type="NCBI Taxonomy" id="6573"/>
    <lineage>
        <taxon>Eukaryota</taxon>
        <taxon>Metazoa</taxon>
        <taxon>Spiralia</taxon>
        <taxon>Lophotrochozoa</taxon>
        <taxon>Mollusca</taxon>
        <taxon>Bivalvia</taxon>
        <taxon>Autobranchia</taxon>
        <taxon>Pteriomorphia</taxon>
        <taxon>Pectinida</taxon>
        <taxon>Pectinoidea</taxon>
        <taxon>Pectinidae</taxon>
        <taxon>Mizuhopecten</taxon>
    </lineage>
</organism>
<dbReference type="PANTHER" id="PTHR31630:SF6">
    <property type="entry name" value="PHYTANOYL-COA DIOXYGENASE-RELATED"/>
    <property type="match status" value="1"/>
</dbReference>
<dbReference type="Gene3D" id="2.60.120.620">
    <property type="entry name" value="q2cbj1_9rhob like domain"/>
    <property type="match status" value="1"/>
</dbReference>
<dbReference type="AlphaFoldDB" id="A0A210QTJ5"/>
<dbReference type="EMBL" id="NEDP02001979">
    <property type="protein sequence ID" value="OWF52068.1"/>
    <property type="molecule type" value="Genomic_DNA"/>
</dbReference>
<dbReference type="Pfam" id="PF05721">
    <property type="entry name" value="PhyH"/>
    <property type="match status" value="1"/>
</dbReference>
<gene>
    <name evidence="1" type="ORF">KP79_PYT21258</name>
</gene>
<dbReference type="Proteomes" id="UP000242188">
    <property type="component" value="Unassembled WGS sequence"/>
</dbReference>
<accession>A0A210QTJ5</accession>
<evidence type="ECO:0000313" key="1">
    <source>
        <dbReference type="EMBL" id="OWF52068.1"/>
    </source>
</evidence>
<reference evidence="1 2" key="1">
    <citation type="journal article" date="2017" name="Nat. Ecol. Evol.">
        <title>Scallop genome provides insights into evolution of bilaterian karyotype and development.</title>
        <authorList>
            <person name="Wang S."/>
            <person name="Zhang J."/>
            <person name="Jiao W."/>
            <person name="Li J."/>
            <person name="Xun X."/>
            <person name="Sun Y."/>
            <person name="Guo X."/>
            <person name="Huan P."/>
            <person name="Dong B."/>
            <person name="Zhang L."/>
            <person name="Hu X."/>
            <person name="Sun X."/>
            <person name="Wang J."/>
            <person name="Zhao C."/>
            <person name="Wang Y."/>
            <person name="Wang D."/>
            <person name="Huang X."/>
            <person name="Wang R."/>
            <person name="Lv J."/>
            <person name="Li Y."/>
            <person name="Zhang Z."/>
            <person name="Liu B."/>
            <person name="Lu W."/>
            <person name="Hui Y."/>
            <person name="Liang J."/>
            <person name="Zhou Z."/>
            <person name="Hou R."/>
            <person name="Li X."/>
            <person name="Liu Y."/>
            <person name="Li H."/>
            <person name="Ning X."/>
            <person name="Lin Y."/>
            <person name="Zhao L."/>
            <person name="Xing Q."/>
            <person name="Dou J."/>
            <person name="Li Y."/>
            <person name="Mao J."/>
            <person name="Guo H."/>
            <person name="Dou H."/>
            <person name="Li T."/>
            <person name="Mu C."/>
            <person name="Jiang W."/>
            <person name="Fu Q."/>
            <person name="Fu X."/>
            <person name="Miao Y."/>
            <person name="Liu J."/>
            <person name="Yu Q."/>
            <person name="Li R."/>
            <person name="Liao H."/>
            <person name="Li X."/>
            <person name="Kong Y."/>
            <person name="Jiang Z."/>
            <person name="Chourrout D."/>
            <person name="Li R."/>
            <person name="Bao Z."/>
        </authorList>
    </citation>
    <scope>NUCLEOTIDE SEQUENCE [LARGE SCALE GENOMIC DNA]</scope>
    <source>
        <strain evidence="1 2">PY_sf001</strain>
    </source>
</reference>
<comment type="caution">
    <text evidence="1">The sequence shown here is derived from an EMBL/GenBank/DDBJ whole genome shotgun (WGS) entry which is preliminary data.</text>
</comment>
<protein>
    <recommendedName>
        <fullName evidence="3">Phytanoyl-CoA dioxygenase</fullName>
    </recommendedName>
</protein>
<evidence type="ECO:0008006" key="3">
    <source>
        <dbReference type="Google" id="ProtNLM"/>
    </source>
</evidence>
<dbReference type="SUPFAM" id="SSF51197">
    <property type="entry name" value="Clavaminate synthase-like"/>
    <property type="match status" value="1"/>
</dbReference>
<dbReference type="InterPro" id="IPR008775">
    <property type="entry name" value="Phytyl_CoA_dOase-like"/>
</dbReference>
<proteinExistence type="predicted"/>
<name>A0A210QTJ5_MIZYE</name>
<evidence type="ECO:0000313" key="2">
    <source>
        <dbReference type="Proteomes" id="UP000242188"/>
    </source>
</evidence>
<dbReference type="PANTHER" id="PTHR31630">
    <property type="entry name" value="PHYTANOYL-COA DIOXYGENASE-RELATED-RELATED"/>
    <property type="match status" value="1"/>
</dbReference>
<dbReference type="OrthoDB" id="445007at2759"/>
<keyword evidence="2" id="KW-1185">Reference proteome</keyword>
<sequence length="340" mass="39443">MDREALSRDLETKGYSVVSGVVTTEECDIYTQQFKDWVAKFGDDLPFSHDSLMHYYRVGHFDATWRVRLKAKRVFASLWNTEKLLSSMDGIAIGVPPEIAKGKYREDGKSWLHLDQGRTRKGLHVYQAAVYLEETSESDHCLRVLGNSHLYHDKFQEAFPDAMVLDDEENEEEFFLFKPEWVDWYKEQGCTERIIAVPKGGMVIWDSRTVHDAVFPKRGRVHSDRWRFVVFVCMAPAIWATDADYKTKQFAYDNYRSTAHWPAQKNIVFRSTTGNPYTRDLKHIYAVETMPDVAKTRDAKLLAGLERYDFNDGAPNDPGWRPTWDKSSVFSPRYSGTDTF</sequence>